<reference evidence="1 2" key="1">
    <citation type="submission" date="2016-07" db="EMBL/GenBank/DDBJ databases">
        <title>Pervasive Adenine N6-methylation of Active Genes in Fungi.</title>
        <authorList>
            <consortium name="DOE Joint Genome Institute"/>
            <person name="Mondo S.J."/>
            <person name="Dannebaum R.O."/>
            <person name="Kuo R.C."/>
            <person name="Labutti K."/>
            <person name="Haridas S."/>
            <person name="Kuo A."/>
            <person name="Salamov A."/>
            <person name="Ahrendt S.R."/>
            <person name="Lipzen A."/>
            <person name="Sullivan W."/>
            <person name="Andreopoulos W.B."/>
            <person name="Clum A."/>
            <person name="Lindquist E."/>
            <person name="Daum C."/>
            <person name="Ramamoorthy G.K."/>
            <person name="Gryganskyi A."/>
            <person name="Culley D."/>
            <person name="Magnuson J.K."/>
            <person name="James T.Y."/>
            <person name="O'Malley M.A."/>
            <person name="Stajich J.E."/>
            <person name="Spatafora J.W."/>
            <person name="Visel A."/>
            <person name="Grigoriev I.V."/>
        </authorList>
    </citation>
    <scope>NUCLEOTIDE SEQUENCE [LARGE SCALE GENOMIC DNA]</scope>
    <source>
        <strain evidence="1 2">NRRL 1336</strain>
    </source>
</reference>
<gene>
    <name evidence="1" type="ORF">BCR42DRAFT_414338</name>
</gene>
<name>A0A1X2IKG4_9FUNG</name>
<dbReference type="Proteomes" id="UP000193560">
    <property type="component" value="Unassembled WGS sequence"/>
</dbReference>
<protein>
    <submittedName>
        <fullName evidence="1">Uncharacterized protein</fullName>
    </submittedName>
</protein>
<sequence length="82" mass="9977">MYIYYISSINLIFFNSFPITTNINKYRHKYQNNIKQYQHHQQNPRYPRKLSNDNNKSWILRCRSPLSPRATHPWIPLAPLDT</sequence>
<dbReference type="AlphaFoldDB" id="A0A1X2IKG4"/>
<keyword evidence="2" id="KW-1185">Reference proteome</keyword>
<evidence type="ECO:0000313" key="1">
    <source>
        <dbReference type="EMBL" id="ORZ17287.1"/>
    </source>
</evidence>
<dbReference type="EMBL" id="MCGE01000010">
    <property type="protein sequence ID" value="ORZ17287.1"/>
    <property type="molecule type" value="Genomic_DNA"/>
</dbReference>
<evidence type="ECO:0000313" key="2">
    <source>
        <dbReference type="Proteomes" id="UP000193560"/>
    </source>
</evidence>
<proteinExistence type="predicted"/>
<organism evidence="1 2">
    <name type="scientific">Absidia repens</name>
    <dbReference type="NCBI Taxonomy" id="90262"/>
    <lineage>
        <taxon>Eukaryota</taxon>
        <taxon>Fungi</taxon>
        <taxon>Fungi incertae sedis</taxon>
        <taxon>Mucoromycota</taxon>
        <taxon>Mucoromycotina</taxon>
        <taxon>Mucoromycetes</taxon>
        <taxon>Mucorales</taxon>
        <taxon>Cunninghamellaceae</taxon>
        <taxon>Absidia</taxon>
    </lineage>
</organism>
<comment type="caution">
    <text evidence="1">The sequence shown here is derived from an EMBL/GenBank/DDBJ whole genome shotgun (WGS) entry which is preliminary data.</text>
</comment>
<accession>A0A1X2IKG4</accession>